<accession>A0A0A8ZKV1</accession>
<dbReference type="EMBL" id="GBRH01262423">
    <property type="protein sequence ID" value="JAD35472.1"/>
    <property type="molecule type" value="Transcribed_RNA"/>
</dbReference>
<evidence type="ECO:0000313" key="1">
    <source>
        <dbReference type="EMBL" id="JAD35472.1"/>
    </source>
</evidence>
<reference evidence="1" key="1">
    <citation type="submission" date="2014-09" db="EMBL/GenBank/DDBJ databases">
        <authorList>
            <person name="Magalhaes I.L.F."/>
            <person name="Oliveira U."/>
            <person name="Santos F.R."/>
            <person name="Vidigal T.H.D.A."/>
            <person name="Brescovit A.D."/>
            <person name="Santos A.J."/>
        </authorList>
    </citation>
    <scope>NUCLEOTIDE SEQUENCE</scope>
    <source>
        <tissue evidence="1">Shoot tissue taken approximately 20 cm above the soil surface</tissue>
    </source>
</reference>
<organism evidence="1">
    <name type="scientific">Arundo donax</name>
    <name type="common">Giant reed</name>
    <name type="synonym">Donax arundinaceus</name>
    <dbReference type="NCBI Taxonomy" id="35708"/>
    <lineage>
        <taxon>Eukaryota</taxon>
        <taxon>Viridiplantae</taxon>
        <taxon>Streptophyta</taxon>
        <taxon>Embryophyta</taxon>
        <taxon>Tracheophyta</taxon>
        <taxon>Spermatophyta</taxon>
        <taxon>Magnoliopsida</taxon>
        <taxon>Liliopsida</taxon>
        <taxon>Poales</taxon>
        <taxon>Poaceae</taxon>
        <taxon>PACMAD clade</taxon>
        <taxon>Arundinoideae</taxon>
        <taxon>Arundineae</taxon>
        <taxon>Arundo</taxon>
    </lineage>
</organism>
<proteinExistence type="predicted"/>
<dbReference type="AlphaFoldDB" id="A0A0A8ZKV1"/>
<reference evidence="1" key="2">
    <citation type="journal article" date="2015" name="Data Brief">
        <title>Shoot transcriptome of the giant reed, Arundo donax.</title>
        <authorList>
            <person name="Barrero R.A."/>
            <person name="Guerrero F.D."/>
            <person name="Moolhuijzen P."/>
            <person name="Goolsby J.A."/>
            <person name="Tidwell J."/>
            <person name="Bellgard S.E."/>
            <person name="Bellgard M.I."/>
        </authorList>
    </citation>
    <scope>NUCLEOTIDE SEQUENCE</scope>
    <source>
        <tissue evidence="1">Shoot tissue taken approximately 20 cm above the soil surface</tissue>
    </source>
</reference>
<name>A0A0A8ZKV1_ARUDO</name>
<sequence length="30" mass="3387">MCVYACLNLCCLLLGCCLRCIFSVVKLYIL</sequence>
<protein>
    <submittedName>
        <fullName evidence="1">Uncharacterized protein</fullName>
    </submittedName>
</protein>